<dbReference type="eggNOG" id="COG0859">
    <property type="taxonomic scope" value="Bacteria"/>
</dbReference>
<evidence type="ECO:0000313" key="3">
    <source>
        <dbReference type="EMBL" id="CAJ49627.1"/>
    </source>
</evidence>
<keyword evidence="1" id="KW-0328">Glycosyltransferase</keyword>
<dbReference type="SUPFAM" id="SSF53756">
    <property type="entry name" value="UDP-Glycosyltransferase/glycogen phosphorylase"/>
    <property type="match status" value="1"/>
</dbReference>
<dbReference type="Gene3D" id="3.40.50.2000">
    <property type="entry name" value="Glycogen Phosphorylase B"/>
    <property type="match status" value="2"/>
</dbReference>
<reference evidence="3 4" key="1">
    <citation type="journal article" date="2006" name="J. Bacteriol.">
        <title>Comparison of the genome sequence of the poultry pathogen Bordetella avium with those of B. bronchiseptica, B. pertussis, and B. parapertussis reveals extensive diversity in surface structures associated with host interaction.</title>
        <authorList>
            <person name="Sebaihia M."/>
            <person name="Preston A."/>
            <person name="Maskell D.J."/>
            <person name="Kuzmiak H."/>
            <person name="Connell T.D."/>
            <person name="King N.D."/>
            <person name="Orndorff P.E."/>
            <person name="Miyamoto D.M."/>
            <person name="Thomson N.R."/>
            <person name="Harris D."/>
            <person name="Goble A."/>
            <person name="Lord A."/>
            <person name="Murphy L."/>
            <person name="Quail M.A."/>
            <person name="Rutter S."/>
            <person name="Squares R."/>
            <person name="Squares S."/>
            <person name="Woodward J."/>
            <person name="Parkhill J."/>
            <person name="Temple L.M."/>
        </authorList>
    </citation>
    <scope>NUCLEOTIDE SEQUENCE [LARGE SCALE GENOMIC DNA]</scope>
    <source>
        <strain evidence="3 4">197N</strain>
    </source>
</reference>
<dbReference type="CDD" id="cd03789">
    <property type="entry name" value="GT9_LPS_heptosyltransferase"/>
    <property type="match status" value="1"/>
</dbReference>
<dbReference type="Pfam" id="PF01075">
    <property type="entry name" value="Glyco_transf_9"/>
    <property type="match status" value="1"/>
</dbReference>
<dbReference type="HOGENOM" id="CLU_818019_0_0_4"/>
<gene>
    <name evidence="3" type="ordered locus">BAV2018</name>
</gene>
<dbReference type="STRING" id="360910.BAV2018"/>
<dbReference type="InterPro" id="IPR002201">
    <property type="entry name" value="Glyco_trans_9"/>
</dbReference>
<evidence type="ECO:0000256" key="1">
    <source>
        <dbReference type="ARBA" id="ARBA00022676"/>
    </source>
</evidence>
<dbReference type="AlphaFoldDB" id="Q2KZU7"/>
<name>Q2KZU7_BORA1</name>
<dbReference type="RefSeq" id="WP_012417684.1">
    <property type="nucleotide sequence ID" value="NC_010645.1"/>
</dbReference>
<evidence type="ECO:0000256" key="2">
    <source>
        <dbReference type="ARBA" id="ARBA00022679"/>
    </source>
</evidence>
<dbReference type="KEGG" id="bav:BAV2018"/>
<dbReference type="GO" id="GO:0009244">
    <property type="term" value="P:lipopolysaccharide core region biosynthetic process"/>
    <property type="evidence" value="ECO:0007669"/>
    <property type="project" value="TreeGrafter"/>
</dbReference>
<keyword evidence="4" id="KW-1185">Reference proteome</keyword>
<proteinExistence type="predicted"/>
<protein>
    <submittedName>
        <fullName evidence="3">Glycosyl transferase</fullName>
    </submittedName>
</protein>
<dbReference type="OrthoDB" id="9797795at2"/>
<dbReference type="GO" id="GO:0005829">
    <property type="term" value="C:cytosol"/>
    <property type="evidence" value="ECO:0007669"/>
    <property type="project" value="TreeGrafter"/>
</dbReference>
<keyword evidence="2 3" id="KW-0808">Transferase</keyword>
<organism evidence="3 4">
    <name type="scientific">Bordetella avium (strain 197N)</name>
    <dbReference type="NCBI Taxonomy" id="360910"/>
    <lineage>
        <taxon>Bacteria</taxon>
        <taxon>Pseudomonadati</taxon>
        <taxon>Pseudomonadota</taxon>
        <taxon>Betaproteobacteria</taxon>
        <taxon>Burkholderiales</taxon>
        <taxon>Alcaligenaceae</taxon>
        <taxon>Bordetella</taxon>
    </lineage>
</organism>
<dbReference type="PANTHER" id="PTHR30160">
    <property type="entry name" value="TETRAACYLDISACCHARIDE 4'-KINASE-RELATED"/>
    <property type="match status" value="1"/>
</dbReference>
<accession>Q2KZU7</accession>
<sequence length="339" mass="37105">MFKPSPGSRTAARNCAIYLSGGIGDGVLGMMFAQALAEQTGGKVSLLMTQAEPALELFRAQPYVREVVSLQAVHQSRGWKRISDLQQVLKSKNYDALFLFSFRNHVALAARLAGIPQRVGFVRYHQPHLAALLTHRTWVRRKGTPHPDTYTWLPLVFAKAGYRFEPRYPALFCKPSAKAKAEQLLGKMPRIVGFGLNGSQPYKRYSSQGFAEVARLLHERDAGLSFLLIGGSDVAHIAQDIRALLPDTITVLDATQQDAEICDSQALIARCTVFASNDSMGMHIAVAHGVPTIGLFGATPAMRYAPWLHVIEPVGDKHMDAIAPAVVADAVWDCLASCR</sequence>
<dbReference type="InterPro" id="IPR051199">
    <property type="entry name" value="LPS_LOS_Heptosyltrfase"/>
</dbReference>
<evidence type="ECO:0000313" key="4">
    <source>
        <dbReference type="Proteomes" id="UP000001977"/>
    </source>
</evidence>
<dbReference type="Proteomes" id="UP000001977">
    <property type="component" value="Chromosome"/>
</dbReference>
<dbReference type="EMBL" id="AM167904">
    <property type="protein sequence ID" value="CAJ49627.1"/>
    <property type="molecule type" value="Genomic_DNA"/>
</dbReference>
<dbReference type="PANTHER" id="PTHR30160:SF7">
    <property type="entry name" value="ADP-HEPTOSE--LPS HEPTOSYLTRANSFERASE 2"/>
    <property type="match status" value="1"/>
</dbReference>
<dbReference type="CAZy" id="GT9">
    <property type="family name" value="Glycosyltransferase Family 9"/>
</dbReference>
<dbReference type="GeneID" id="92934920"/>
<dbReference type="GO" id="GO:0008713">
    <property type="term" value="F:ADP-heptose-lipopolysaccharide heptosyltransferase activity"/>
    <property type="evidence" value="ECO:0007669"/>
    <property type="project" value="TreeGrafter"/>
</dbReference>